<dbReference type="Pfam" id="PF03999">
    <property type="entry name" value="MAP65_ASE1"/>
    <property type="match status" value="2"/>
</dbReference>
<reference evidence="2 3" key="1">
    <citation type="submission" date="2015-01" db="EMBL/GenBank/DDBJ databases">
        <title>Evolution of Trichinella species and genotypes.</title>
        <authorList>
            <person name="Korhonen P.K."/>
            <person name="Edoardo P."/>
            <person name="Giuseppe L.R."/>
            <person name="Gasser R.B."/>
        </authorList>
    </citation>
    <scope>NUCLEOTIDE SEQUENCE [LARGE SCALE GENOMIC DNA]</scope>
    <source>
        <strain evidence="2">ISS417</strain>
    </source>
</reference>
<evidence type="ECO:0008006" key="4">
    <source>
        <dbReference type="Google" id="ProtNLM"/>
    </source>
</evidence>
<gene>
    <name evidence="2" type="ORF">T05_15344</name>
</gene>
<sequence>MDSATEKRLSAGQNFFELLHSNLHILQNIWNEMGLSEYERKERLQNTVKQVNDLLSDIIAEEEGFMDLAMKRIEHFKTEINALEEELNLEEENKGDFLGLVVEEHYYRQRLMQLREEEERRKILYNDLTKNLQILYTRLGEDFLSISSNFDLSTEHLDELSAQLERKKELCKIRSAMLKLSMAEIKSMVEEMHYTTKSSFKNSLIMAEDITQNCSLQFLESVQSFHEELKHEYVKFTEQRKLICEEKIAHLNQMWNCCKIASEQRQLFMTSIKDKYSNKALVQYDNEINNLEKFYESRKPVLQLYE</sequence>
<evidence type="ECO:0000313" key="3">
    <source>
        <dbReference type="Proteomes" id="UP000055048"/>
    </source>
</evidence>
<evidence type="ECO:0000256" key="1">
    <source>
        <dbReference type="SAM" id="Coils"/>
    </source>
</evidence>
<accession>A0A0V0TC44</accession>
<name>A0A0V0TC44_9BILA</name>
<evidence type="ECO:0000313" key="2">
    <source>
        <dbReference type="EMBL" id="KRX36131.1"/>
    </source>
</evidence>
<keyword evidence="3" id="KW-1185">Reference proteome</keyword>
<proteinExistence type="predicted"/>
<dbReference type="STRING" id="144512.A0A0V0TC44"/>
<keyword evidence="1" id="KW-0175">Coiled coil</keyword>
<feature type="non-terminal residue" evidence="2">
    <location>
        <position position="306"/>
    </location>
</feature>
<feature type="coiled-coil region" evidence="1">
    <location>
        <begin position="41"/>
        <end position="93"/>
    </location>
</feature>
<comment type="caution">
    <text evidence="2">The sequence shown here is derived from an EMBL/GenBank/DDBJ whole genome shotgun (WGS) entry which is preliminary data.</text>
</comment>
<organism evidence="2 3">
    <name type="scientific">Trichinella murrelli</name>
    <dbReference type="NCBI Taxonomy" id="144512"/>
    <lineage>
        <taxon>Eukaryota</taxon>
        <taxon>Metazoa</taxon>
        <taxon>Ecdysozoa</taxon>
        <taxon>Nematoda</taxon>
        <taxon>Enoplea</taxon>
        <taxon>Dorylaimia</taxon>
        <taxon>Trichinellida</taxon>
        <taxon>Trichinellidae</taxon>
        <taxon>Trichinella</taxon>
    </lineage>
</organism>
<dbReference type="EMBL" id="JYDJ01000384">
    <property type="protein sequence ID" value="KRX36131.1"/>
    <property type="molecule type" value="Genomic_DNA"/>
</dbReference>
<dbReference type="Proteomes" id="UP000055048">
    <property type="component" value="Unassembled WGS sequence"/>
</dbReference>
<protein>
    <recommendedName>
        <fullName evidence="4">Protein regulator of cytokinesis 1</fullName>
    </recommendedName>
</protein>
<dbReference type="AlphaFoldDB" id="A0A0V0TC44"/>